<dbReference type="Proteomes" id="UP000253490">
    <property type="component" value="Unassembled WGS sequence"/>
</dbReference>
<dbReference type="EMBL" id="QNRX01000005">
    <property type="protein sequence ID" value="RBP66656.1"/>
    <property type="molecule type" value="Genomic_DNA"/>
</dbReference>
<dbReference type="PANTHER" id="PTHR43280:SF2">
    <property type="entry name" value="HTH-TYPE TRANSCRIPTIONAL REGULATOR EXSA"/>
    <property type="match status" value="1"/>
</dbReference>
<dbReference type="InterPro" id="IPR009057">
    <property type="entry name" value="Homeodomain-like_sf"/>
</dbReference>
<dbReference type="PRINTS" id="PR00032">
    <property type="entry name" value="HTHARAC"/>
</dbReference>
<evidence type="ECO:0000256" key="3">
    <source>
        <dbReference type="ARBA" id="ARBA00023163"/>
    </source>
</evidence>
<dbReference type="InterPro" id="IPR018060">
    <property type="entry name" value="HTH_AraC"/>
</dbReference>
<dbReference type="InterPro" id="IPR020449">
    <property type="entry name" value="Tscrpt_reg_AraC-type_HTH"/>
</dbReference>
<dbReference type="RefSeq" id="WP_113920089.1">
    <property type="nucleotide sequence ID" value="NZ_QNRX01000005.1"/>
</dbReference>
<keyword evidence="1" id="KW-0805">Transcription regulation</keyword>
<dbReference type="InterPro" id="IPR018062">
    <property type="entry name" value="HTH_AraC-typ_CS"/>
</dbReference>
<keyword evidence="6" id="KW-1185">Reference proteome</keyword>
<evidence type="ECO:0000259" key="4">
    <source>
        <dbReference type="PROSITE" id="PS01124"/>
    </source>
</evidence>
<dbReference type="Pfam" id="PF10114">
    <property type="entry name" value="PocR"/>
    <property type="match status" value="1"/>
</dbReference>
<sequence length="440" mass="50097">MTDKSQQAKLSKRAQLLDIVDKELLIKILNAFTKATDLTANIVDIQGRSIFSREDAQKSCRFCRIIWEKEREKGLKRCKGAYERAGKQAAIFGEPYIFRCPAGLIEWAAPIIINGQHLGTIICGQVLMWEPEEFFWIELRQMNKELTVDFYELIDAAKELKVLTVEKVQGAADLLYVTANNIMKYGYENQKQKQEMALQQSLLNEEIQNRKSLEEKLSIQSISLNYSLEKERDLVSKIKLGDFEGAKNIYQTLLADIFLKGAAKINKIKARVLELGVILSRASVDGGADLNEALDISSTFLKDVGCYETKEEIDLAAIKTFDLFLQAIKNNSNASNRLAIRGIKDYILENYQENLSLEEICDAVFLSPNYASKIFKDDQGMTIMEYVTKVKLEEAKRLLRIPGISVEDIAEKLGYSDPSYFTKVFRRKIGITPTQYRKQS</sequence>
<evidence type="ECO:0000256" key="2">
    <source>
        <dbReference type="ARBA" id="ARBA00023125"/>
    </source>
</evidence>
<accession>A0A366I9V1</accession>
<dbReference type="GO" id="GO:0043565">
    <property type="term" value="F:sequence-specific DNA binding"/>
    <property type="evidence" value="ECO:0007669"/>
    <property type="project" value="InterPro"/>
</dbReference>
<dbReference type="OrthoDB" id="9794370at2"/>
<dbReference type="SUPFAM" id="SSF46689">
    <property type="entry name" value="Homeodomain-like"/>
    <property type="match status" value="2"/>
</dbReference>
<proteinExistence type="predicted"/>
<protein>
    <submittedName>
        <fullName evidence="5">AraC family transcriptional regulator</fullName>
    </submittedName>
</protein>
<dbReference type="PROSITE" id="PS01124">
    <property type="entry name" value="HTH_ARAC_FAMILY_2"/>
    <property type="match status" value="1"/>
</dbReference>
<dbReference type="InterPro" id="IPR018771">
    <property type="entry name" value="PocR_dom"/>
</dbReference>
<dbReference type="SMART" id="SM00342">
    <property type="entry name" value="HTH_ARAC"/>
    <property type="match status" value="1"/>
</dbReference>
<evidence type="ECO:0000256" key="1">
    <source>
        <dbReference type="ARBA" id="ARBA00023015"/>
    </source>
</evidence>
<dbReference type="PANTHER" id="PTHR43280">
    <property type="entry name" value="ARAC-FAMILY TRANSCRIPTIONAL REGULATOR"/>
    <property type="match status" value="1"/>
</dbReference>
<organism evidence="5 6">
    <name type="scientific">Alkalibaculum bacchi</name>
    <dbReference type="NCBI Taxonomy" id="645887"/>
    <lineage>
        <taxon>Bacteria</taxon>
        <taxon>Bacillati</taxon>
        <taxon>Bacillota</taxon>
        <taxon>Clostridia</taxon>
        <taxon>Eubacteriales</taxon>
        <taxon>Eubacteriaceae</taxon>
        <taxon>Alkalibaculum</taxon>
    </lineage>
</organism>
<dbReference type="PROSITE" id="PS00041">
    <property type="entry name" value="HTH_ARAC_FAMILY_1"/>
    <property type="match status" value="1"/>
</dbReference>
<comment type="caution">
    <text evidence="5">The sequence shown here is derived from an EMBL/GenBank/DDBJ whole genome shotgun (WGS) entry which is preliminary data.</text>
</comment>
<feature type="domain" description="HTH araC/xylS-type" evidence="4">
    <location>
        <begin position="341"/>
        <end position="439"/>
    </location>
</feature>
<dbReference type="Pfam" id="PF12833">
    <property type="entry name" value="HTH_18"/>
    <property type="match status" value="1"/>
</dbReference>
<keyword evidence="2" id="KW-0238">DNA-binding</keyword>
<gene>
    <name evidence="5" type="ORF">DES36_10535</name>
</gene>
<reference evidence="5 6" key="1">
    <citation type="submission" date="2018-06" db="EMBL/GenBank/DDBJ databases">
        <title>Genomic Encyclopedia of Type Strains, Phase IV (KMG-IV): sequencing the most valuable type-strain genomes for metagenomic binning, comparative biology and taxonomic classification.</title>
        <authorList>
            <person name="Goeker M."/>
        </authorList>
    </citation>
    <scope>NUCLEOTIDE SEQUENCE [LARGE SCALE GENOMIC DNA]</scope>
    <source>
        <strain evidence="5 6">DSM 22112</strain>
    </source>
</reference>
<dbReference type="GO" id="GO:0003700">
    <property type="term" value="F:DNA-binding transcription factor activity"/>
    <property type="evidence" value="ECO:0007669"/>
    <property type="project" value="InterPro"/>
</dbReference>
<dbReference type="AlphaFoldDB" id="A0A366I9V1"/>
<evidence type="ECO:0000313" key="5">
    <source>
        <dbReference type="EMBL" id="RBP66656.1"/>
    </source>
</evidence>
<evidence type="ECO:0000313" key="6">
    <source>
        <dbReference type="Proteomes" id="UP000253490"/>
    </source>
</evidence>
<name>A0A366I9V1_9FIRM</name>
<dbReference type="Gene3D" id="1.10.10.60">
    <property type="entry name" value="Homeodomain-like"/>
    <property type="match status" value="2"/>
</dbReference>
<keyword evidence="3" id="KW-0804">Transcription</keyword>